<dbReference type="PROSITE" id="PS50043">
    <property type="entry name" value="HTH_LUXR_2"/>
    <property type="match status" value="1"/>
</dbReference>
<dbReference type="PRINTS" id="PR00038">
    <property type="entry name" value="HTHLUXR"/>
</dbReference>
<dbReference type="InterPro" id="IPR036388">
    <property type="entry name" value="WH-like_DNA-bd_sf"/>
</dbReference>
<proteinExistence type="predicted"/>
<sequence length="204" mass="22248">MVRETGAFSSEGEPALGKEMRRLFGDLVRRGGTGFASNVRSARLPFVWEPALDDDTGRWISALQSEVAAAVLASRFYVFFRRSSAGVDRILIAQARRASEVPSHDTLLACHGLAQVFFDDLTMRHRSAAEHGTPLTPREKECLAWSAEGKTSEEIAMILSLSAHTVNHYLVGATKKLDAANRMHAITIAIRTGILNIDGNLDAA</sequence>
<organism evidence="5 6">
    <name type="scientific">Oricola cellulosilytica</name>
    <dbReference type="NCBI Taxonomy" id="1429082"/>
    <lineage>
        <taxon>Bacteria</taxon>
        <taxon>Pseudomonadati</taxon>
        <taxon>Pseudomonadota</taxon>
        <taxon>Alphaproteobacteria</taxon>
        <taxon>Hyphomicrobiales</taxon>
        <taxon>Ahrensiaceae</taxon>
        <taxon>Oricola</taxon>
    </lineage>
</organism>
<dbReference type="EMBL" id="SJST01000001">
    <property type="protein sequence ID" value="TCD16733.1"/>
    <property type="molecule type" value="Genomic_DNA"/>
</dbReference>
<dbReference type="OrthoDB" id="3170288at2"/>
<evidence type="ECO:0000313" key="6">
    <source>
        <dbReference type="Proteomes" id="UP000291301"/>
    </source>
</evidence>
<dbReference type="Gene3D" id="1.10.10.10">
    <property type="entry name" value="Winged helix-like DNA-binding domain superfamily/Winged helix DNA-binding domain"/>
    <property type="match status" value="1"/>
</dbReference>
<gene>
    <name evidence="5" type="ORF">E0D97_02030</name>
</gene>
<dbReference type="GO" id="GO:0003677">
    <property type="term" value="F:DNA binding"/>
    <property type="evidence" value="ECO:0007669"/>
    <property type="project" value="UniProtKB-KW"/>
</dbReference>
<dbReference type="AlphaFoldDB" id="A0A4R0PJ64"/>
<feature type="domain" description="HTH luxR-type" evidence="4">
    <location>
        <begin position="128"/>
        <end position="193"/>
    </location>
</feature>
<dbReference type="InterPro" id="IPR016032">
    <property type="entry name" value="Sig_transdc_resp-reg_C-effctor"/>
</dbReference>
<keyword evidence="3" id="KW-0804">Transcription</keyword>
<accession>A0A4R0PJ64</accession>
<dbReference type="SMART" id="SM00421">
    <property type="entry name" value="HTH_LUXR"/>
    <property type="match status" value="1"/>
</dbReference>
<protein>
    <submittedName>
        <fullName evidence="5">LuxR family transcriptional regulator</fullName>
    </submittedName>
</protein>
<keyword evidence="6" id="KW-1185">Reference proteome</keyword>
<dbReference type="SUPFAM" id="SSF46894">
    <property type="entry name" value="C-terminal effector domain of the bipartite response regulators"/>
    <property type="match status" value="1"/>
</dbReference>
<evidence type="ECO:0000256" key="3">
    <source>
        <dbReference type="ARBA" id="ARBA00023163"/>
    </source>
</evidence>
<name>A0A4R0PJ64_9HYPH</name>
<evidence type="ECO:0000313" key="5">
    <source>
        <dbReference type="EMBL" id="TCD16733.1"/>
    </source>
</evidence>
<dbReference type="InterPro" id="IPR000792">
    <property type="entry name" value="Tscrpt_reg_LuxR_C"/>
</dbReference>
<evidence type="ECO:0000256" key="2">
    <source>
        <dbReference type="ARBA" id="ARBA00023125"/>
    </source>
</evidence>
<evidence type="ECO:0000259" key="4">
    <source>
        <dbReference type="PROSITE" id="PS50043"/>
    </source>
</evidence>
<dbReference type="GO" id="GO:0006355">
    <property type="term" value="P:regulation of DNA-templated transcription"/>
    <property type="evidence" value="ECO:0007669"/>
    <property type="project" value="InterPro"/>
</dbReference>
<dbReference type="PANTHER" id="PTHR44688:SF16">
    <property type="entry name" value="DNA-BINDING TRANSCRIPTIONAL ACTIVATOR DEVR_DOSR"/>
    <property type="match status" value="1"/>
</dbReference>
<keyword evidence="2" id="KW-0238">DNA-binding</keyword>
<dbReference type="CDD" id="cd06170">
    <property type="entry name" value="LuxR_C_like"/>
    <property type="match status" value="1"/>
</dbReference>
<evidence type="ECO:0000256" key="1">
    <source>
        <dbReference type="ARBA" id="ARBA00023015"/>
    </source>
</evidence>
<dbReference type="Proteomes" id="UP000291301">
    <property type="component" value="Unassembled WGS sequence"/>
</dbReference>
<reference evidence="5 6" key="1">
    <citation type="journal article" date="2015" name="Antonie Van Leeuwenhoek">
        <title>Oricola cellulosilytica gen. nov., sp. nov., a cellulose-degrading bacterium of the family Phyllobacteriaceae isolated from surface seashore water, and emended descriptions of Mesorhizobium loti and Phyllobacterium myrsinacearum.</title>
        <authorList>
            <person name="Hameed A."/>
            <person name="Shahina M."/>
            <person name="Lai W.A."/>
            <person name="Lin S.Y."/>
            <person name="Young L.S."/>
            <person name="Liu Y.C."/>
            <person name="Hsu Y.H."/>
            <person name="Young C.C."/>
        </authorList>
    </citation>
    <scope>NUCLEOTIDE SEQUENCE [LARGE SCALE GENOMIC DNA]</scope>
    <source>
        <strain evidence="5 6">KCTC 52183</strain>
    </source>
</reference>
<keyword evidence="1" id="KW-0805">Transcription regulation</keyword>
<dbReference type="PANTHER" id="PTHR44688">
    <property type="entry name" value="DNA-BINDING TRANSCRIPTIONAL ACTIVATOR DEVR_DOSR"/>
    <property type="match status" value="1"/>
</dbReference>
<dbReference type="Pfam" id="PF00196">
    <property type="entry name" value="GerE"/>
    <property type="match status" value="1"/>
</dbReference>
<comment type="caution">
    <text evidence="5">The sequence shown here is derived from an EMBL/GenBank/DDBJ whole genome shotgun (WGS) entry which is preliminary data.</text>
</comment>